<evidence type="ECO:0000256" key="7">
    <source>
        <dbReference type="ARBA" id="ARBA00022630"/>
    </source>
</evidence>
<comment type="pathway">
    <text evidence="4">Nitrogen metabolism; nitrate reduction (assimilation).</text>
</comment>
<keyword evidence="10 17" id="KW-0560">Oxidoreductase</keyword>
<name>A0A852ZVS1_9ACTN</name>
<comment type="cofactor">
    <cofactor evidence="3">
        <name>FAD</name>
        <dbReference type="ChEBI" id="CHEBI:57692"/>
    </cofactor>
</comment>
<dbReference type="InterPro" id="IPR016156">
    <property type="entry name" value="FAD/NAD-linked_Rdtase_dimer_sf"/>
</dbReference>
<keyword evidence="12" id="KW-0411">Iron-sulfur</keyword>
<accession>A0A852ZVS1</accession>
<keyword evidence="11" id="KW-0408">Iron</keyword>
<evidence type="ECO:0000259" key="15">
    <source>
        <dbReference type="Pfam" id="PF07992"/>
    </source>
</evidence>
<comment type="cofactor">
    <cofactor evidence="1">
        <name>siroheme</name>
        <dbReference type="ChEBI" id="CHEBI:60052"/>
    </cofactor>
</comment>
<evidence type="ECO:0000256" key="13">
    <source>
        <dbReference type="SAM" id="MobiDB-lite"/>
    </source>
</evidence>
<comment type="caution">
    <text evidence="17">The sequence shown here is derived from an EMBL/GenBank/DDBJ whole genome shotgun (WGS) entry which is preliminary data.</text>
</comment>
<dbReference type="GO" id="GO:0051536">
    <property type="term" value="F:iron-sulfur cluster binding"/>
    <property type="evidence" value="ECO:0007669"/>
    <property type="project" value="UniProtKB-KW"/>
</dbReference>
<evidence type="ECO:0000259" key="14">
    <source>
        <dbReference type="Pfam" id="PF04324"/>
    </source>
</evidence>
<comment type="cofactor">
    <cofactor evidence="2">
        <name>[4Fe-4S] cluster</name>
        <dbReference type="ChEBI" id="CHEBI:49883"/>
    </cofactor>
</comment>
<dbReference type="InterPro" id="IPR041854">
    <property type="entry name" value="BFD-like_2Fe2S-bd_dom_sf"/>
</dbReference>
<evidence type="ECO:0000256" key="4">
    <source>
        <dbReference type="ARBA" id="ARBA00005096"/>
    </source>
</evidence>
<dbReference type="RefSeq" id="WP_179814103.1">
    <property type="nucleotide sequence ID" value="NZ_JACBZD010000001.1"/>
</dbReference>
<dbReference type="SUPFAM" id="SSF51905">
    <property type="entry name" value="FAD/NAD(P)-binding domain"/>
    <property type="match status" value="2"/>
</dbReference>
<dbReference type="Gene3D" id="3.30.390.30">
    <property type="match status" value="1"/>
</dbReference>
<organism evidence="17 18">
    <name type="scientific">Allostreptomyces psammosilenae</name>
    <dbReference type="NCBI Taxonomy" id="1892865"/>
    <lineage>
        <taxon>Bacteria</taxon>
        <taxon>Bacillati</taxon>
        <taxon>Actinomycetota</taxon>
        <taxon>Actinomycetes</taxon>
        <taxon>Kitasatosporales</taxon>
        <taxon>Streptomycetaceae</taxon>
        <taxon>Allostreptomyces</taxon>
    </lineage>
</organism>
<evidence type="ECO:0000256" key="2">
    <source>
        <dbReference type="ARBA" id="ARBA00001966"/>
    </source>
</evidence>
<dbReference type="InterPro" id="IPR052034">
    <property type="entry name" value="NasD-like"/>
</dbReference>
<evidence type="ECO:0000256" key="5">
    <source>
        <dbReference type="ARBA" id="ARBA00010429"/>
    </source>
</evidence>
<evidence type="ECO:0000256" key="3">
    <source>
        <dbReference type="ARBA" id="ARBA00001974"/>
    </source>
</evidence>
<feature type="region of interest" description="Disordered" evidence="13">
    <location>
        <begin position="509"/>
        <end position="546"/>
    </location>
</feature>
<keyword evidence="18" id="KW-1185">Reference proteome</keyword>
<evidence type="ECO:0000256" key="9">
    <source>
        <dbReference type="ARBA" id="ARBA00022827"/>
    </source>
</evidence>
<gene>
    <name evidence="17" type="ORF">FHU37_002293</name>
</gene>
<dbReference type="AlphaFoldDB" id="A0A852ZVS1"/>
<dbReference type="Pfam" id="PF04324">
    <property type="entry name" value="Fer2_BFD"/>
    <property type="match status" value="1"/>
</dbReference>
<keyword evidence="9" id="KW-0274">FAD</keyword>
<dbReference type="GO" id="GO:0046872">
    <property type="term" value="F:metal ion binding"/>
    <property type="evidence" value="ECO:0007669"/>
    <property type="project" value="UniProtKB-KW"/>
</dbReference>
<sequence length="546" mass="56266">MTVRQFPRHGRLSHQVTPPAPAARPEPVRVVVVGNGMVGARLAEEVRRRDPFAASVQLTVVGAEPGPAYNRVLLPSVVAGTMAEDDIALHPEDWARTHHTDVRTGVAAVSIDRTARTVTCDDGQTLRYDTLVLATGANAIVPPVPGVRAADGTPGEGVTVLRTLDDCRRLAALVDRAAAEHGGIAVMGGGVLGLEAARALASRGVPVTVVHPAGHVMDRQLDPGAGRVLARSLERVGVRLRLGALATAWDAARGVLTLDDGHELHCTGVLLSTGAAPETRLASEAGLRVEGGIVIDDRLATSDPAVAAIGDCARHPDSPPGLVQPGWEQAAVLADRLTGTDPKARYRGSSPVTRLKAKGIDLACLGDPHAEDDGEYEVVRLEDPSRERYAKLVLRDDQVTGAIMLGVPDAAAGLVQLYDRGAPAPADRLALLLGRALPAGAAGADSPAQMDDSALVCRCNTVTKAALCAAWKAGETSADQLCSATRAATGCGGCRPAVEKIAAWLAETDGTDATPTPSTSGNDADDDAPNHPAAPVPVPAIAGGFA</sequence>
<comment type="similarity">
    <text evidence="5">Belongs to the nitrite and sulfite reductase 4Fe-4S domain family.</text>
</comment>
<feature type="region of interest" description="Disordered" evidence="13">
    <location>
        <begin position="1"/>
        <end position="23"/>
    </location>
</feature>
<dbReference type="PANTHER" id="PTHR43809">
    <property type="entry name" value="NITRITE REDUCTASE (NADH) LARGE SUBUNIT"/>
    <property type="match status" value="1"/>
</dbReference>
<dbReference type="InterPro" id="IPR041575">
    <property type="entry name" value="Rubredoxin_C"/>
</dbReference>
<dbReference type="PANTHER" id="PTHR43809:SF1">
    <property type="entry name" value="NITRITE REDUCTASE (NADH) LARGE SUBUNIT"/>
    <property type="match status" value="1"/>
</dbReference>
<evidence type="ECO:0000313" key="18">
    <source>
        <dbReference type="Proteomes" id="UP000567795"/>
    </source>
</evidence>
<evidence type="ECO:0000256" key="8">
    <source>
        <dbReference type="ARBA" id="ARBA00022723"/>
    </source>
</evidence>
<reference evidence="17 18" key="1">
    <citation type="submission" date="2020-07" db="EMBL/GenBank/DDBJ databases">
        <title>Sequencing the genomes of 1000 actinobacteria strains.</title>
        <authorList>
            <person name="Klenk H.-P."/>
        </authorList>
    </citation>
    <scope>NUCLEOTIDE SEQUENCE [LARGE SCALE GENOMIC DNA]</scope>
    <source>
        <strain evidence="17 18">DSM 42178</strain>
    </source>
</reference>
<dbReference type="Pfam" id="PF18267">
    <property type="entry name" value="Rubredoxin_C"/>
    <property type="match status" value="1"/>
</dbReference>
<feature type="compositionally biased region" description="Basic residues" evidence="13">
    <location>
        <begin position="1"/>
        <end position="12"/>
    </location>
</feature>
<keyword evidence="6" id="KW-0349">Heme</keyword>
<feature type="domain" description="BFD-like [2Fe-2S]-binding" evidence="14">
    <location>
        <begin position="455"/>
        <end position="502"/>
    </location>
</feature>
<protein>
    <submittedName>
        <fullName evidence="17">Assimilatory nitrate reductase electron transfer subunit</fullName>
        <ecNumber evidence="17">1.7.99.4</ecNumber>
    </submittedName>
</protein>
<dbReference type="InterPro" id="IPR023753">
    <property type="entry name" value="FAD/NAD-binding_dom"/>
</dbReference>
<feature type="compositionally biased region" description="Polar residues" evidence="13">
    <location>
        <begin position="511"/>
        <end position="521"/>
    </location>
</feature>
<dbReference type="InterPro" id="IPR007419">
    <property type="entry name" value="BFD-like_2Fe2S-bd_dom"/>
</dbReference>
<dbReference type="Pfam" id="PF07992">
    <property type="entry name" value="Pyr_redox_2"/>
    <property type="match status" value="1"/>
</dbReference>
<evidence type="ECO:0000256" key="10">
    <source>
        <dbReference type="ARBA" id="ARBA00023002"/>
    </source>
</evidence>
<dbReference type="Proteomes" id="UP000567795">
    <property type="component" value="Unassembled WGS sequence"/>
</dbReference>
<evidence type="ECO:0000313" key="17">
    <source>
        <dbReference type="EMBL" id="NYI05350.1"/>
    </source>
</evidence>
<dbReference type="EMBL" id="JACBZD010000001">
    <property type="protein sequence ID" value="NYI05350.1"/>
    <property type="molecule type" value="Genomic_DNA"/>
</dbReference>
<feature type="domain" description="NADH-rubredoxin oxidoreductase C-terminal" evidence="16">
    <location>
        <begin position="351"/>
        <end position="406"/>
    </location>
</feature>
<dbReference type="Gene3D" id="1.10.10.1100">
    <property type="entry name" value="BFD-like [2Fe-2S]-binding domain"/>
    <property type="match status" value="1"/>
</dbReference>
<dbReference type="EC" id="1.7.99.4" evidence="17"/>
<dbReference type="PRINTS" id="PR00368">
    <property type="entry name" value="FADPNR"/>
</dbReference>
<proteinExistence type="inferred from homology"/>
<evidence type="ECO:0000256" key="6">
    <source>
        <dbReference type="ARBA" id="ARBA00022617"/>
    </source>
</evidence>
<dbReference type="PRINTS" id="PR00411">
    <property type="entry name" value="PNDRDTASEI"/>
</dbReference>
<evidence type="ECO:0000256" key="12">
    <source>
        <dbReference type="ARBA" id="ARBA00023014"/>
    </source>
</evidence>
<evidence type="ECO:0000259" key="16">
    <source>
        <dbReference type="Pfam" id="PF18267"/>
    </source>
</evidence>
<dbReference type="InterPro" id="IPR036188">
    <property type="entry name" value="FAD/NAD-bd_sf"/>
</dbReference>
<keyword evidence="7" id="KW-0285">Flavoprotein</keyword>
<evidence type="ECO:0000256" key="1">
    <source>
        <dbReference type="ARBA" id="ARBA00001929"/>
    </source>
</evidence>
<dbReference type="GO" id="GO:0016491">
    <property type="term" value="F:oxidoreductase activity"/>
    <property type="evidence" value="ECO:0007669"/>
    <property type="project" value="UniProtKB-KW"/>
</dbReference>
<dbReference type="Gene3D" id="3.50.50.60">
    <property type="entry name" value="FAD/NAD(P)-binding domain"/>
    <property type="match status" value="2"/>
</dbReference>
<keyword evidence="8" id="KW-0479">Metal-binding</keyword>
<evidence type="ECO:0000256" key="11">
    <source>
        <dbReference type="ARBA" id="ARBA00023004"/>
    </source>
</evidence>
<feature type="domain" description="FAD/NAD(P)-binding" evidence="15">
    <location>
        <begin position="29"/>
        <end position="323"/>
    </location>
</feature>